<reference evidence="9 10" key="1">
    <citation type="journal article" date="2018" name="J. Microbiol.">
        <title>Bacillus spongiae sp. nov., isolated from sponge of Jeju Island.</title>
        <authorList>
            <person name="Lee G.E."/>
            <person name="Im W.T."/>
            <person name="Park J.S."/>
        </authorList>
    </citation>
    <scope>NUCLEOTIDE SEQUENCE [LARGE SCALE GENOMIC DNA]</scope>
    <source>
        <strain evidence="9 10">135PIL107-10</strain>
    </source>
</reference>
<dbReference type="RefSeq" id="WP_336588398.1">
    <property type="nucleotide sequence ID" value="NZ_JBBAXC010000018.1"/>
</dbReference>
<dbReference type="Proteomes" id="UP001312865">
    <property type="component" value="Unassembled WGS sequence"/>
</dbReference>
<dbReference type="PANTHER" id="PTHR12215:SF10">
    <property type="entry name" value="L-AMINOADIPATE-SEMIALDEHYDE DEHYDROGENASE-PHOSPHOPANTETHEINYL TRANSFERASE"/>
    <property type="match status" value="1"/>
</dbReference>
<dbReference type="InterPro" id="IPR008278">
    <property type="entry name" value="4-PPantetheinyl_Trfase_dom"/>
</dbReference>
<evidence type="ECO:0000256" key="1">
    <source>
        <dbReference type="ARBA" id="ARBA00001946"/>
    </source>
</evidence>
<feature type="domain" description="4'-phosphopantetheinyl transferase" evidence="7">
    <location>
        <begin position="102"/>
        <end position="173"/>
    </location>
</feature>
<keyword evidence="3 9" id="KW-0808">Transferase</keyword>
<keyword evidence="4" id="KW-0479">Metal-binding</keyword>
<dbReference type="InterPro" id="IPR050559">
    <property type="entry name" value="P-Pant_transferase_sf"/>
</dbReference>
<dbReference type="Pfam" id="PF22624">
    <property type="entry name" value="AASDHPPT_N"/>
    <property type="match status" value="1"/>
</dbReference>
<evidence type="ECO:0000256" key="2">
    <source>
        <dbReference type="ARBA" id="ARBA00010990"/>
    </source>
</evidence>
<evidence type="ECO:0000256" key="5">
    <source>
        <dbReference type="ARBA" id="ARBA00022842"/>
    </source>
</evidence>
<dbReference type="SUPFAM" id="SSF56214">
    <property type="entry name" value="4'-phosphopantetheinyl transferase"/>
    <property type="match status" value="2"/>
</dbReference>
<keyword evidence="10" id="KW-1185">Reference proteome</keyword>
<evidence type="ECO:0000256" key="3">
    <source>
        <dbReference type="ARBA" id="ARBA00022679"/>
    </source>
</evidence>
<feature type="domain" description="4'-phosphopantetheinyl transferase N-terminal" evidence="8">
    <location>
        <begin position="23"/>
        <end position="96"/>
    </location>
</feature>
<dbReference type="InterPro" id="IPR037143">
    <property type="entry name" value="4-PPantetheinyl_Trfase_dom_sf"/>
</dbReference>
<sequence length="233" mass="27449">MKIFAVNLSDLDHSNVNDHLYSRIVSNDTLNRARKFRNRKDTLRTMVGELLINYLYEKVEGYGTIPVIRRNQYGKPYVTSNNFLFNLSHSGNWVICIVDQTRVGIDIEQIKAIDYENLISMFHPVEMEQMEYAENKQDFFYSLWTVKESVLKNIGKGLSLSLKSFHTKFSNEDIQVKFENPLSENLYVKTYDFDYRYKLAACALHNDFPNHITYINIAKIIQYYANFAPRKYC</sequence>
<evidence type="ECO:0000256" key="4">
    <source>
        <dbReference type="ARBA" id="ARBA00022723"/>
    </source>
</evidence>
<dbReference type="InterPro" id="IPR055066">
    <property type="entry name" value="AASDHPPT_N"/>
</dbReference>
<name>A0ABU8HHT5_9BACI</name>
<dbReference type="NCBIfam" id="TIGR00556">
    <property type="entry name" value="pantethn_trn"/>
    <property type="match status" value="1"/>
</dbReference>
<dbReference type="EMBL" id="JBBAXC010000018">
    <property type="protein sequence ID" value="MEI5908949.1"/>
    <property type="molecule type" value="Genomic_DNA"/>
</dbReference>
<comment type="cofactor">
    <cofactor evidence="1">
        <name>Mg(2+)</name>
        <dbReference type="ChEBI" id="CHEBI:18420"/>
    </cofactor>
</comment>
<organism evidence="9 10">
    <name type="scientific">Bacillus spongiae</name>
    <dbReference type="NCBI Taxonomy" id="2683610"/>
    <lineage>
        <taxon>Bacteria</taxon>
        <taxon>Bacillati</taxon>
        <taxon>Bacillota</taxon>
        <taxon>Bacilli</taxon>
        <taxon>Bacillales</taxon>
        <taxon>Bacillaceae</taxon>
        <taxon>Bacillus</taxon>
    </lineage>
</organism>
<keyword evidence="5" id="KW-0460">Magnesium</keyword>
<comment type="caution">
    <text evidence="9">The sequence shown here is derived from an EMBL/GenBank/DDBJ whole genome shotgun (WGS) entry which is preliminary data.</text>
</comment>
<evidence type="ECO:0000259" key="8">
    <source>
        <dbReference type="Pfam" id="PF22624"/>
    </source>
</evidence>
<dbReference type="InterPro" id="IPR004568">
    <property type="entry name" value="Ppantetheine-prot_Trfase_dom"/>
</dbReference>
<evidence type="ECO:0000313" key="10">
    <source>
        <dbReference type="Proteomes" id="UP001312865"/>
    </source>
</evidence>
<evidence type="ECO:0000256" key="6">
    <source>
        <dbReference type="ARBA" id="ARBA00023194"/>
    </source>
</evidence>
<dbReference type="GO" id="GO:0016740">
    <property type="term" value="F:transferase activity"/>
    <property type="evidence" value="ECO:0007669"/>
    <property type="project" value="UniProtKB-KW"/>
</dbReference>
<evidence type="ECO:0000259" key="7">
    <source>
        <dbReference type="Pfam" id="PF01648"/>
    </source>
</evidence>
<accession>A0ABU8HHT5</accession>
<protein>
    <submittedName>
        <fullName evidence="9">4'-phosphopantetheinyl transferase superfamily protein</fullName>
    </submittedName>
</protein>
<dbReference type="Pfam" id="PF01648">
    <property type="entry name" value="ACPS"/>
    <property type="match status" value="1"/>
</dbReference>
<comment type="similarity">
    <text evidence="2">Belongs to the P-Pant transferase superfamily. Gsp/Sfp/HetI/AcpT family.</text>
</comment>
<gene>
    <name evidence="9" type="ORF">WAK64_18025</name>
</gene>
<proteinExistence type="inferred from homology"/>
<evidence type="ECO:0000313" key="9">
    <source>
        <dbReference type="EMBL" id="MEI5908949.1"/>
    </source>
</evidence>
<dbReference type="PANTHER" id="PTHR12215">
    <property type="entry name" value="PHOSPHOPANTETHEINE TRANSFERASE"/>
    <property type="match status" value="1"/>
</dbReference>
<dbReference type="Gene3D" id="3.90.470.20">
    <property type="entry name" value="4'-phosphopantetheinyl transferase domain"/>
    <property type="match status" value="2"/>
</dbReference>
<keyword evidence="6" id="KW-0045">Antibiotic biosynthesis</keyword>